<evidence type="ECO:0000313" key="1">
    <source>
        <dbReference type="EMBL" id="VFQ63204.1"/>
    </source>
</evidence>
<dbReference type="EMBL" id="OOIL02000273">
    <property type="protein sequence ID" value="VFQ63204.1"/>
    <property type="molecule type" value="Genomic_DNA"/>
</dbReference>
<organism evidence="1 2">
    <name type="scientific">Cuscuta campestris</name>
    <dbReference type="NCBI Taxonomy" id="132261"/>
    <lineage>
        <taxon>Eukaryota</taxon>
        <taxon>Viridiplantae</taxon>
        <taxon>Streptophyta</taxon>
        <taxon>Embryophyta</taxon>
        <taxon>Tracheophyta</taxon>
        <taxon>Spermatophyta</taxon>
        <taxon>Magnoliopsida</taxon>
        <taxon>eudicotyledons</taxon>
        <taxon>Gunneridae</taxon>
        <taxon>Pentapetalae</taxon>
        <taxon>asterids</taxon>
        <taxon>lamiids</taxon>
        <taxon>Solanales</taxon>
        <taxon>Convolvulaceae</taxon>
        <taxon>Cuscuteae</taxon>
        <taxon>Cuscuta</taxon>
        <taxon>Cuscuta subgen. Grammica</taxon>
        <taxon>Cuscuta sect. Cleistogrammica</taxon>
    </lineage>
</organism>
<keyword evidence="2" id="KW-1185">Reference proteome</keyword>
<dbReference type="Proteomes" id="UP000595140">
    <property type="component" value="Unassembled WGS sequence"/>
</dbReference>
<accession>A0A484KH17</accession>
<gene>
    <name evidence="1" type="ORF">CCAM_LOCUS4980</name>
</gene>
<proteinExistence type="predicted"/>
<name>A0A484KH17_9ASTE</name>
<sequence>MLQQLCRRSILARLTDANILMSCRDHFQSALFKGPEESGVPDKGSAEPPVYPIRLGSDLRENMCKTGVYIILGLSRAQE</sequence>
<evidence type="ECO:0000313" key="2">
    <source>
        <dbReference type="Proteomes" id="UP000595140"/>
    </source>
</evidence>
<protein>
    <submittedName>
        <fullName evidence="1">Uncharacterized protein</fullName>
    </submittedName>
</protein>
<dbReference type="AlphaFoldDB" id="A0A484KH17"/>
<reference evidence="1 2" key="1">
    <citation type="submission" date="2018-04" db="EMBL/GenBank/DDBJ databases">
        <authorList>
            <person name="Vogel A."/>
        </authorList>
    </citation>
    <scope>NUCLEOTIDE SEQUENCE [LARGE SCALE GENOMIC DNA]</scope>
</reference>